<dbReference type="InterPro" id="IPR011551">
    <property type="entry name" value="NTP_PyrPHydrolase_MazG"/>
</dbReference>
<dbReference type="Pfam" id="PF03819">
    <property type="entry name" value="MazG"/>
    <property type="match status" value="1"/>
</dbReference>
<dbReference type="SUPFAM" id="SSF101386">
    <property type="entry name" value="all-alpha NTP pyrophosphatases"/>
    <property type="match status" value="1"/>
</dbReference>
<dbReference type="Gene3D" id="1.10.287.1080">
    <property type="entry name" value="MazG-like"/>
    <property type="match status" value="1"/>
</dbReference>
<dbReference type="InterPro" id="IPR004518">
    <property type="entry name" value="MazG-like_dom"/>
</dbReference>
<reference evidence="3" key="1">
    <citation type="journal article" date="2019" name="Int. J. Syst. Evol. Microbiol.">
        <title>The Global Catalogue of Microorganisms (GCM) 10K type strain sequencing project: providing services to taxonomists for standard genome sequencing and annotation.</title>
        <authorList>
            <consortium name="The Broad Institute Genomics Platform"/>
            <consortium name="The Broad Institute Genome Sequencing Center for Infectious Disease"/>
            <person name="Wu L."/>
            <person name="Ma J."/>
        </authorList>
    </citation>
    <scope>NUCLEOTIDE SEQUENCE [LARGE SCALE GENOMIC DNA]</scope>
    <source>
        <strain evidence="3">JCM 9458</strain>
    </source>
</reference>
<dbReference type="InterPro" id="IPR048015">
    <property type="entry name" value="NTP-PPase_MazG-like_N"/>
</dbReference>
<evidence type="ECO:0000313" key="3">
    <source>
        <dbReference type="Proteomes" id="UP001501676"/>
    </source>
</evidence>
<name>A0ABP6T9E3_9ACTN</name>
<sequence length="340" mass="35840">MAVRLVVLVTSPRLPAGLLTADAWDAVRSHPVFVAGPTPLADAVRAAGVPVVEVGDDPESALTQLRAAAAAPETGEAAVWLAGPTDTADHGVPALLAAQLATDPTLDYQVEILYGSWDPPGARLLDVASVMDRLRSPGGCPWDAEQTHDSLRPYLLEEAYEAYDALLDGDLDALREELGDVLLQVAFHARVASEDPDEGFDIDDVAGDLVAKLVRRHPHVFADRTVTGADEVHTNWEAIKKAEKKRDSALDGVAQSQPALSLAAKYLSRTRRAGVAVSPPALPPSLVAPTSEHELGALLFALVAAGDAQGLDAEAALRAAARRFADDVRSAEARTSASRD</sequence>
<evidence type="ECO:0000259" key="1">
    <source>
        <dbReference type="Pfam" id="PF03819"/>
    </source>
</evidence>
<evidence type="ECO:0000313" key="2">
    <source>
        <dbReference type="EMBL" id="GAA3396711.1"/>
    </source>
</evidence>
<dbReference type="PANTHER" id="PTHR30522">
    <property type="entry name" value="NUCLEOSIDE TRIPHOSPHATE PYROPHOSPHOHYDROLASE"/>
    <property type="match status" value="1"/>
</dbReference>
<dbReference type="Proteomes" id="UP001501676">
    <property type="component" value="Unassembled WGS sequence"/>
</dbReference>
<feature type="domain" description="NTP pyrophosphohydrolase MazG-like" evidence="1">
    <location>
        <begin position="146"/>
        <end position="221"/>
    </location>
</feature>
<protein>
    <submittedName>
        <fullName evidence="2">MazG family protein</fullName>
    </submittedName>
</protein>
<gene>
    <name evidence="2" type="ORF">GCM10020369_74370</name>
</gene>
<dbReference type="RefSeq" id="WP_345732998.1">
    <property type="nucleotide sequence ID" value="NZ_BAAAYN010000059.1"/>
</dbReference>
<accession>A0ABP6T9E3</accession>
<dbReference type="EMBL" id="BAAAYN010000059">
    <property type="protein sequence ID" value="GAA3396711.1"/>
    <property type="molecule type" value="Genomic_DNA"/>
</dbReference>
<keyword evidence="3" id="KW-1185">Reference proteome</keyword>
<dbReference type="PANTHER" id="PTHR30522:SF0">
    <property type="entry name" value="NUCLEOSIDE TRIPHOSPHATE PYROPHOSPHOHYDROLASE"/>
    <property type="match status" value="1"/>
</dbReference>
<organism evidence="2 3">
    <name type="scientific">Cryptosporangium minutisporangium</name>
    <dbReference type="NCBI Taxonomy" id="113569"/>
    <lineage>
        <taxon>Bacteria</taxon>
        <taxon>Bacillati</taxon>
        <taxon>Actinomycetota</taxon>
        <taxon>Actinomycetes</taxon>
        <taxon>Cryptosporangiales</taxon>
        <taxon>Cryptosporangiaceae</taxon>
        <taxon>Cryptosporangium</taxon>
    </lineage>
</organism>
<comment type="caution">
    <text evidence="2">The sequence shown here is derived from an EMBL/GenBank/DDBJ whole genome shotgun (WGS) entry which is preliminary data.</text>
</comment>
<proteinExistence type="predicted"/>
<dbReference type="NCBIfam" id="TIGR00444">
    <property type="entry name" value="mazG"/>
    <property type="match status" value="1"/>
</dbReference>
<dbReference type="CDD" id="cd11528">
    <property type="entry name" value="NTP-PPase_MazG_Nterm"/>
    <property type="match status" value="1"/>
</dbReference>